<protein>
    <submittedName>
        <fullName evidence="1">Uncharacterized protein</fullName>
    </submittedName>
</protein>
<evidence type="ECO:0000313" key="1">
    <source>
        <dbReference type="EMBL" id="KAJ7521318.1"/>
    </source>
</evidence>
<dbReference type="Proteomes" id="UP001162992">
    <property type="component" value="Chromosome 19"/>
</dbReference>
<proteinExistence type="predicted"/>
<name>A0ACC2AUW6_DIPCM</name>
<evidence type="ECO:0000313" key="2">
    <source>
        <dbReference type="Proteomes" id="UP001162992"/>
    </source>
</evidence>
<reference evidence="2" key="1">
    <citation type="journal article" date="2024" name="Proc. Natl. Acad. Sci. U.S.A.">
        <title>Extraordinary preservation of gene collinearity over three hundred million years revealed in homosporous lycophytes.</title>
        <authorList>
            <person name="Li C."/>
            <person name="Wickell D."/>
            <person name="Kuo L.Y."/>
            <person name="Chen X."/>
            <person name="Nie B."/>
            <person name="Liao X."/>
            <person name="Peng D."/>
            <person name="Ji J."/>
            <person name="Jenkins J."/>
            <person name="Williams M."/>
            <person name="Shu S."/>
            <person name="Plott C."/>
            <person name="Barry K."/>
            <person name="Rajasekar S."/>
            <person name="Grimwood J."/>
            <person name="Han X."/>
            <person name="Sun S."/>
            <person name="Hou Z."/>
            <person name="He W."/>
            <person name="Dai G."/>
            <person name="Sun C."/>
            <person name="Schmutz J."/>
            <person name="Leebens-Mack J.H."/>
            <person name="Li F.W."/>
            <person name="Wang L."/>
        </authorList>
    </citation>
    <scope>NUCLEOTIDE SEQUENCE [LARGE SCALE GENOMIC DNA]</scope>
    <source>
        <strain evidence="2">cv. PW_Plant_1</strain>
    </source>
</reference>
<accession>A0ACC2AUW6</accession>
<comment type="caution">
    <text evidence="1">The sequence shown here is derived from an EMBL/GenBank/DDBJ whole genome shotgun (WGS) entry which is preliminary data.</text>
</comment>
<gene>
    <name evidence="1" type="ORF">O6H91_19G047800</name>
</gene>
<keyword evidence="2" id="KW-1185">Reference proteome</keyword>
<sequence length="294" mass="32367">MDYSVMWFENQQGRSAMSLLDAHNVRIVGAGEELVVLSHGFGTDQSLWKHVVPHLVDNYRLVLFDMMGAGTTNAEDFSFLRYSTLHAYADDLLAILDELEIESCIFVGHSVSGMVGCLASIERPDIFSKIITISASPRYLNDINYFGGFEQDDLNQLFGAMQSNFKAWVSGFAPLAVGDDLDSVAVQEFSRTLFNIRPDIALSVAKTIFQSDLRCILPQVSVPCHILQSSKDLAVPVVVSDYLSSSLGGKNIVEVLPTEGCDRGTCLHKLVGGFILNRNKSEMLLTAQSHSKFC</sequence>
<dbReference type="EMBL" id="CM055110">
    <property type="protein sequence ID" value="KAJ7521318.1"/>
    <property type="molecule type" value="Genomic_DNA"/>
</dbReference>
<organism evidence="1 2">
    <name type="scientific">Diphasiastrum complanatum</name>
    <name type="common">Issler's clubmoss</name>
    <name type="synonym">Lycopodium complanatum</name>
    <dbReference type="NCBI Taxonomy" id="34168"/>
    <lineage>
        <taxon>Eukaryota</taxon>
        <taxon>Viridiplantae</taxon>
        <taxon>Streptophyta</taxon>
        <taxon>Embryophyta</taxon>
        <taxon>Tracheophyta</taxon>
        <taxon>Lycopodiopsida</taxon>
        <taxon>Lycopodiales</taxon>
        <taxon>Lycopodiaceae</taxon>
        <taxon>Lycopodioideae</taxon>
        <taxon>Diphasiastrum</taxon>
    </lineage>
</organism>